<reference evidence="1 2" key="1">
    <citation type="submission" date="2013-02" db="EMBL/GenBank/DDBJ databases">
        <title>The Genome Sequence of Acinetobacter sp. ANC 3862.</title>
        <authorList>
            <consortium name="The Broad Institute Genome Sequencing Platform"/>
            <consortium name="The Broad Institute Genome Sequencing Center for Infectious Disease"/>
            <person name="Cerqueira G."/>
            <person name="Feldgarden M."/>
            <person name="Courvalin P."/>
            <person name="Perichon B."/>
            <person name="Grillot-Courvalin C."/>
            <person name="Clermont D."/>
            <person name="Rocha E."/>
            <person name="Yoon E.-J."/>
            <person name="Nemec A."/>
            <person name="Walker B."/>
            <person name="Young S.K."/>
            <person name="Zeng Q."/>
            <person name="Gargeya S."/>
            <person name="Fitzgerald M."/>
            <person name="Haas B."/>
            <person name="Abouelleil A."/>
            <person name="Alvarado L."/>
            <person name="Arachchi H.M."/>
            <person name="Berlin A.M."/>
            <person name="Chapman S.B."/>
            <person name="Dewar J."/>
            <person name="Goldberg J."/>
            <person name="Griggs A."/>
            <person name="Gujja S."/>
            <person name="Hansen M."/>
            <person name="Howarth C."/>
            <person name="Imamovic A."/>
            <person name="Larimer J."/>
            <person name="McCowan C."/>
            <person name="Murphy C."/>
            <person name="Neiman D."/>
            <person name="Pearson M."/>
            <person name="Priest M."/>
            <person name="Roberts A."/>
            <person name="Saif S."/>
            <person name="Shea T."/>
            <person name="Sisk P."/>
            <person name="Sykes S."/>
            <person name="Wortman J."/>
            <person name="Nusbaum C."/>
            <person name="Birren B."/>
        </authorList>
    </citation>
    <scope>NUCLEOTIDE SEQUENCE [LARGE SCALE GENOMIC DNA]</scope>
    <source>
        <strain evidence="1 2">ANC 3862</strain>
    </source>
</reference>
<dbReference type="EMBL" id="APRP01000022">
    <property type="protein sequence ID" value="ENX00372.1"/>
    <property type="molecule type" value="Genomic_DNA"/>
</dbReference>
<organism evidence="1 2">
    <name type="scientific">Acinetobacter modestus</name>
    <dbReference type="NCBI Taxonomy" id="1776740"/>
    <lineage>
        <taxon>Bacteria</taxon>
        <taxon>Pseudomonadati</taxon>
        <taxon>Pseudomonadota</taxon>
        <taxon>Gammaproteobacteria</taxon>
        <taxon>Moraxellales</taxon>
        <taxon>Moraxellaceae</taxon>
        <taxon>Acinetobacter</taxon>
    </lineage>
</organism>
<evidence type="ECO:0000313" key="1">
    <source>
        <dbReference type="EMBL" id="ENX00372.1"/>
    </source>
</evidence>
<name>N9NBY5_9GAMM</name>
<dbReference type="AlphaFoldDB" id="N9NBY5"/>
<dbReference type="RefSeq" id="WP_005217222.1">
    <property type="nucleotide sequence ID" value="NZ_KB850089.1"/>
</dbReference>
<dbReference type="PATRIC" id="fig|1217705.3.peg.1985"/>
<comment type="caution">
    <text evidence="1">The sequence shown here is derived from an EMBL/GenBank/DDBJ whole genome shotgun (WGS) entry which is preliminary data.</text>
</comment>
<accession>N9NBY5</accession>
<sequence>MCKNVEHAANVLIDHLKKSPTLNKTVELVDGAIDEINKSFQHKPLSLDSLVSRLSNGTDDEILQIQQQESLTFVGGELTVSANSTQMECFSMDLKLYFQNHLEKIILKEKHKELSLSILTNESQQELKEKGIIKYEVNGPNK</sequence>
<gene>
    <name evidence="1" type="ORF">F900_02042</name>
</gene>
<proteinExistence type="predicted"/>
<dbReference type="HOGENOM" id="CLU_1811632_0_0_6"/>
<protein>
    <submittedName>
        <fullName evidence="1">Uncharacterized protein</fullName>
    </submittedName>
</protein>
<dbReference type="STRING" id="1217705.F900_02042"/>
<dbReference type="Proteomes" id="UP000013248">
    <property type="component" value="Unassembled WGS sequence"/>
</dbReference>
<evidence type="ECO:0000313" key="2">
    <source>
        <dbReference type="Proteomes" id="UP000013248"/>
    </source>
</evidence>
<dbReference type="eggNOG" id="ENOG502ZSFR">
    <property type="taxonomic scope" value="Bacteria"/>
</dbReference>